<sequence length="47" mass="5157">MSAEAAAGHEVRVLGEDGKCADGTDDYRNERINIVIEDGKVIWASMY</sequence>
<dbReference type="AlphaFoldDB" id="A0A7W7QWA8"/>
<dbReference type="EMBL" id="JACHJP010000020">
    <property type="protein sequence ID" value="MBB4920927.1"/>
    <property type="molecule type" value="Genomic_DNA"/>
</dbReference>
<keyword evidence="2" id="KW-1185">Reference proteome</keyword>
<evidence type="ECO:0000313" key="2">
    <source>
        <dbReference type="Proteomes" id="UP000552644"/>
    </source>
</evidence>
<dbReference type="RefSeq" id="WP_184725703.1">
    <property type="nucleotide sequence ID" value="NZ_JACHJP010000020.1"/>
</dbReference>
<organism evidence="1 2">
    <name type="scientific">Streptosporangium saharense</name>
    <dbReference type="NCBI Taxonomy" id="1706840"/>
    <lineage>
        <taxon>Bacteria</taxon>
        <taxon>Bacillati</taxon>
        <taxon>Actinomycetota</taxon>
        <taxon>Actinomycetes</taxon>
        <taxon>Streptosporangiales</taxon>
        <taxon>Streptosporangiaceae</taxon>
        <taxon>Streptosporangium</taxon>
    </lineage>
</organism>
<proteinExistence type="predicted"/>
<comment type="caution">
    <text evidence="1">The sequence shown here is derived from an EMBL/GenBank/DDBJ whole genome shotgun (WGS) entry which is preliminary data.</text>
</comment>
<reference evidence="1 2" key="1">
    <citation type="submission" date="2020-08" db="EMBL/GenBank/DDBJ databases">
        <title>Genomic Encyclopedia of Type Strains, Phase III (KMG-III): the genomes of soil and plant-associated and newly described type strains.</title>
        <authorList>
            <person name="Whitman W."/>
        </authorList>
    </citation>
    <scope>NUCLEOTIDE SEQUENCE [LARGE SCALE GENOMIC DNA]</scope>
    <source>
        <strain evidence="1 2">CECT 8840</strain>
    </source>
</reference>
<accession>A0A7W7QWA8</accession>
<name>A0A7W7QWA8_9ACTN</name>
<protein>
    <submittedName>
        <fullName evidence="1">Uncharacterized protein</fullName>
    </submittedName>
</protein>
<dbReference type="Proteomes" id="UP000552644">
    <property type="component" value="Unassembled WGS sequence"/>
</dbReference>
<gene>
    <name evidence="1" type="ORF">FHS44_008080</name>
</gene>
<evidence type="ECO:0000313" key="1">
    <source>
        <dbReference type="EMBL" id="MBB4920927.1"/>
    </source>
</evidence>